<name>A0AAV7TNS5_PLEWA</name>
<evidence type="ECO:0000313" key="2">
    <source>
        <dbReference type="Proteomes" id="UP001066276"/>
    </source>
</evidence>
<feature type="non-terminal residue" evidence="1">
    <location>
        <position position="1"/>
    </location>
</feature>
<sequence length="65" mass="7775">YIYEVIKCLNPRSLPGTNVLFLGCIERRWWLQEHGCIVFHTPFCRHYISTCRSNDFNVQRDSNNL</sequence>
<keyword evidence="2" id="KW-1185">Reference proteome</keyword>
<dbReference type="Proteomes" id="UP001066276">
    <property type="component" value="Chromosome 3_2"/>
</dbReference>
<organism evidence="1 2">
    <name type="scientific">Pleurodeles waltl</name>
    <name type="common">Iberian ribbed newt</name>
    <dbReference type="NCBI Taxonomy" id="8319"/>
    <lineage>
        <taxon>Eukaryota</taxon>
        <taxon>Metazoa</taxon>
        <taxon>Chordata</taxon>
        <taxon>Craniata</taxon>
        <taxon>Vertebrata</taxon>
        <taxon>Euteleostomi</taxon>
        <taxon>Amphibia</taxon>
        <taxon>Batrachia</taxon>
        <taxon>Caudata</taxon>
        <taxon>Salamandroidea</taxon>
        <taxon>Salamandridae</taxon>
        <taxon>Pleurodelinae</taxon>
        <taxon>Pleurodeles</taxon>
    </lineage>
</organism>
<accession>A0AAV7TNS5</accession>
<dbReference type="AlphaFoldDB" id="A0AAV7TNS5"/>
<evidence type="ECO:0000313" key="1">
    <source>
        <dbReference type="EMBL" id="KAJ1178248.1"/>
    </source>
</evidence>
<gene>
    <name evidence="1" type="ORF">NDU88_003495</name>
</gene>
<comment type="caution">
    <text evidence="1">The sequence shown here is derived from an EMBL/GenBank/DDBJ whole genome shotgun (WGS) entry which is preliminary data.</text>
</comment>
<proteinExistence type="predicted"/>
<reference evidence="1" key="1">
    <citation type="journal article" date="2022" name="bioRxiv">
        <title>Sequencing and chromosome-scale assembly of the giantPleurodeles waltlgenome.</title>
        <authorList>
            <person name="Brown T."/>
            <person name="Elewa A."/>
            <person name="Iarovenko S."/>
            <person name="Subramanian E."/>
            <person name="Araus A.J."/>
            <person name="Petzold A."/>
            <person name="Susuki M."/>
            <person name="Suzuki K.-i.T."/>
            <person name="Hayashi T."/>
            <person name="Toyoda A."/>
            <person name="Oliveira C."/>
            <person name="Osipova E."/>
            <person name="Leigh N.D."/>
            <person name="Simon A."/>
            <person name="Yun M.H."/>
        </authorList>
    </citation>
    <scope>NUCLEOTIDE SEQUENCE</scope>
    <source>
        <strain evidence="1">20211129_DDA</strain>
        <tissue evidence="1">Liver</tissue>
    </source>
</reference>
<dbReference type="EMBL" id="JANPWB010000006">
    <property type="protein sequence ID" value="KAJ1178248.1"/>
    <property type="molecule type" value="Genomic_DNA"/>
</dbReference>
<protein>
    <submittedName>
        <fullName evidence="1">Uncharacterized protein</fullName>
    </submittedName>
</protein>
<feature type="non-terminal residue" evidence="1">
    <location>
        <position position="65"/>
    </location>
</feature>